<dbReference type="Pfam" id="PF05118">
    <property type="entry name" value="Asp_Arg_Hydrox"/>
    <property type="match status" value="1"/>
</dbReference>
<dbReference type="RefSeq" id="WP_285459813.1">
    <property type="nucleotide sequence ID" value="NZ_CP127173.1"/>
</dbReference>
<dbReference type="InterPro" id="IPR051821">
    <property type="entry name" value="Asp/Asn_beta-hydroxylase"/>
</dbReference>
<protein>
    <submittedName>
        <fullName evidence="5">Aspartyl/asparaginyl beta-hydroxylase domain-containing protein</fullName>
    </submittedName>
</protein>
<dbReference type="PANTHER" id="PTHR46332">
    <property type="entry name" value="ASPARTATE BETA-HYDROXYLASE DOMAIN-CONTAINING PROTEIN 2"/>
    <property type="match status" value="1"/>
</dbReference>
<name>A0ABY8Y2K5_9PSEU</name>
<dbReference type="PANTHER" id="PTHR46332:SF5">
    <property type="entry name" value="ASPARTATE BETA-HYDROXYLASE DOMAIN CONTAINING 2"/>
    <property type="match status" value="1"/>
</dbReference>
<evidence type="ECO:0000256" key="3">
    <source>
        <dbReference type="ARBA" id="ARBA00023002"/>
    </source>
</evidence>
<evidence type="ECO:0000259" key="4">
    <source>
        <dbReference type="Pfam" id="PF05118"/>
    </source>
</evidence>
<evidence type="ECO:0000313" key="6">
    <source>
        <dbReference type="Proteomes" id="UP001227101"/>
    </source>
</evidence>
<gene>
    <name evidence="5" type="ORF">QP939_21785</name>
</gene>
<organism evidence="5 6">
    <name type="scientific">Amycolatopsis nalaikhensis</name>
    <dbReference type="NCBI Taxonomy" id="715472"/>
    <lineage>
        <taxon>Bacteria</taxon>
        <taxon>Bacillati</taxon>
        <taxon>Actinomycetota</taxon>
        <taxon>Actinomycetes</taxon>
        <taxon>Pseudonocardiales</taxon>
        <taxon>Pseudonocardiaceae</taxon>
        <taxon>Amycolatopsis</taxon>
    </lineage>
</organism>
<evidence type="ECO:0000256" key="2">
    <source>
        <dbReference type="ARBA" id="ARBA00022964"/>
    </source>
</evidence>
<keyword evidence="3" id="KW-0560">Oxidoreductase</keyword>
<reference evidence="5 6" key="1">
    <citation type="submission" date="2023-06" db="EMBL/GenBank/DDBJ databases">
        <authorList>
            <person name="Oyuntsetseg B."/>
            <person name="Kim S.B."/>
        </authorList>
    </citation>
    <scope>NUCLEOTIDE SEQUENCE [LARGE SCALE GENOMIC DNA]</scope>
    <source>
        <strain evidence="5 6">2-2</strain>
    </source>
</reference>
<dbReference type="Proteomes" id="UP001227101">
    <property type="component" value="Chromosome"/>
</dbReference>
<dbReference type="SUPFAM" id="SSF51197">
    <property type="entry name" value="Clavaminate synthase-like"/>
    <property type="match status" value="1"/>
</dbReference>
<keyword evidence="2" id="KW-0223">Dioxygenase</keyword>
<dbReference type="InterPro" id="IPR027443">
    <property type="entry name" value="IPNS-like_sf"/>
</dbReference>
<dbReference type="EMBL" id="CP127173">
    <property type="protein sequence ID" value="WIV62088.1"/>
    <property type="molecule type" value="Genomic_DNA"/>
</dbReference>
<proteinExistence type="inferred from homology"/>
<sequence>MQPLIEKSSEYLRQWIERNGVDRREVARVVEGVDVSARREVPALPDGQEPEIFIPGLTASAWWDSGRFPWLAELEASTADITREFLAAGGFGGGGVVSQPSELTDQGRWTALYLYCIGKAYSRNLDLCPATTRALGAVPGVTAADGGMCYFSIMEPRTHVSAHTGYTNAHLRCHLGLVVPGECRLRVGGEVREWEQGKAFVFDDSFEHEAWNDAESGRAVLLFDLWHPDLTDVEVRALAHMMGVWRKLLARSFWSAEMARS</sequence>
<dbReference type="InterPro" id="IPR007803">
    <property type="entry name" value="Asp/Arg/Pro-Hydrxlase"/>
</dbReference>
<keyword evidence="6" id="KW-1185">Reference proteome</keyword>
<feature type="domain" description="Aspartyl/asparaginy/proline hydroxylase" evidence="4">
    <location>
        <begin position="79"/>
        <end position="228"/>
    </location>
</feature>
<evidence type="ECO:0000313" key="5">
    <source>
        <dbReference type="EMBL" id="WIV62088.1"/>
    </source>
</evidence>
<accession>A0ABY8Y2K5</accession>
<evidence type="ECO:0000256" key="1">
    <source>
        <dbReference type="ARBA" id="ARBA00007730"/>
    </source>
</evidence>
<dbReference type="Gene3D" id="2.60.120.330">
    <property type="entry name" value="B-lactam Antibiotic, Isopenicillin N Synthase, Chain"/>
    <property type="match status" value="1"/>
</dbReference>
<comment type="similarity">
    <text evidence="1">Belongs to the aspartyl/asparaginyl beta-hydroxylase family.</text>
</comment>